<feature type="transmembrane region" description="Helical" evidence="1">
    <location>
        <begin position="49"/>
        <end position="68"/>
    </location>
</feature>
<keyword evidence="1" id="KW-0472">Membrane</keyword>
<reference evidence="2" key="1">
    <citation type="journal article" date="2021" name="PeerJ">
        <title>Extensive microbial diversity within the chicken gut microbiome revealed by metagenomics and culture.</title>
        <authorList>
            <person name="Gilroy R."/>
            <person name="Ravi A."/>
            <person name="Getino M."/>
            <person name="Pursley I."/>
            <person name="Horton D.L."/>
            <person name="Alikhan N.F."/>
            <person name="Baker D."/>
            <person name="Gharbi K."/>
            <person name="Hall N."/>
            <person name="Watson M."/>
            <person name="Adriaenssens E.M."/>
            <person name="Foster-Nyarko E."/>
            <person name="Jarju S."/>
            <person name="Secka A."/>
            <person name="Antonio M."/>
            <person name="Oren A."/>
            <person name="Chaudhuri R.R."/>
            <person name="La Ragione R."/>
            <person name="Hildebrand F."/>
            <person name="Pallen M.J."/>
        </authorList>
    </citation>
    <scope>NUCLEOTIDE SEQUENCE</scope>
    <source>
        <strain evidence="2">ChiSxjej3B15-572</strain>
    </source>
</reference>
<proteinExistence type="predicted"/>
<feature type="transmembrane region" description="Helical" evidence="1">
    <location>
        <begin position="14"/>
        <end position="37"/>
    </location>
</feature>
<dbReference type="Proteomes" id="UP000824231">
    <property type="component" value="Unassembled WGS sequence"/>
</dbReference>
<protein>
    <submittedName>
        <fullName evidence="2">MFS transporter</fullName>
    </submittedName>
</protein>
<keyword evidence="1" id="KW-1133">Transmembrane helix</keyword>
<accession>A0A9D1VI26</accession>
<feature type="transmembrane region" description="Helical" evidence="1">
    <location>
        <begin position="101"/>
        <end position="124"/>
    </location>
</feature>
<evidence type="ECO:0000313" key="3">
    <source>
        <dbReference type="Proteomes" id="UP000824231"/>
    </source>
</evidence>
<dbReference type="InterPro" id="IPR036259">
    <property type="entry name" value="MFS_trans_sf"/>
</dbReference>
<sequence>MKTEMSTNYEQRQLLSGAASIAGTIVGFITAAFPLIFLIMGKNNPDSSVAMVVTYSVIMVIAAILVYISTWDQVHIERTGSFWKSIWKMIKDTLSTFRWHIGMYVAGSGGLWLMSSISTFNFIYVMKKSTTWAAGLGTAMKPFELISSIFAVWVVTKVGDTA</sequence>
<organism evidence="2 3">
    <name type="scientific">Candidatus Limosilactobacillus merdigallinarum</name>
    <dbReference type="NCBI Taxonomy" id="2838652"/>
    <lineage>
        <taxon>Bacteria</taxon>
        <taxon>Bacillati</taxon>
        <taxon>Bacillota</taxon>
        <taxon>Bacilli</taxon>
        <taxon>Lactobacillales</taxon>
        <taxon>Lactobacillaceae</taxon>
        <taxon>Limosilactobacillus</taxon>
    </lineage>
</organism>
<dbReference type="EMBL" id="DXFH01000011">
    <property type="protein sequence ID" value="HIX35441.1"/>
    <property type="molecule type" value="Genomic_DNA"/>
</dbReference>
<name>A0A9D1VI26_9LACO</name>
<comment type="caution">
    <text evidence="2">The sequence shown here is derived from an EMBL/GenBank/DDBJ whole genome shotgun (WGS) entry which is preliminary data.</text>
</comment>
<gene>
    <name evidence="2" type="ORF">H9856_03415</name>
</gene>
<evidence type="ECO:0000256" key="1">
    <source>
        <dbReference type="SAM" id="Phobius"/>
    </source>
</evidence>
<keyword evidence="1" id="KW-0812">Transmembrane</keyword>
<evidence type="ECO:0000313" key="2">
    <source>
        <dbReference type="EMBL" id="HIX35441.1"/>
    </source>
</evidence>
<dbReference type="SUPFAM" id="SSF103473">
    <property type="entry name" value="MFS general substrate transporter"/>
    <property type="match status" value="1"/>
</dbReference>
<dbReference type="AlphaFoldDB" id="A0A9D1VI26"/>
<dbReference type="Pfam" id="PF13347">
    <property type="entry name" value="MFS_2"/>
    <property type="match status" value="1"/>
</dbReference>
<reference evidence="2" key="2">
    <citation type="submission" date="2021-04" db="EMBL/GenBank/DDBJ databases">
        <authorList>
            <person name="Gilroy R."/>
        </authorList>
    </citation>
    <scope>NUCLEOTIDE SEQUENCE</scope>
    <source>
        <strain evidence="2">ChiSxjej3B15-572</strain>
    </source>
</reference>